<name>N1PJJ1_DOTSN</name>
<reference evidence="7" key="1">
    <citation type="journal article" date="2012" name="PLoS Genet.">
        <title>The genomes of the fungal plant pathogens Cladosporium fulvum and Dothistroma septosporum reveal adaptation to different hosts and lifestyles but also signatures of common ancestry.</title>
        <authorList>
            <person name="de Wit P.J.G.M."/>
            <person name="van der Burgt A."/>
            <person name="Oekmen B."/>
            <person name="Stergiopoulos I."/>
            <person name="Abd-Elsalam K.A."/>
            <person name="Aerts A.L."/>
            <person name="Bahkali A.H."/>
            <person name="Beenen H.G."/>
            <person name="Chettri P."/>
            <person name="Cox M.P."/>
            <person name="Datema E."/>
            <person name="de Vries R.P."/>
            <person name="Dhillon B."/>
            <person name="Ganley A.R."/>
            <person name="Griffiths S.A."/>
            <person name="Guo Y."/>
            <person name="Hamelin R.C."/>
            <person name="Henrissat B."/>
            <person name="Kabir M.S."/>
            <person name="Jashni M.K."/>
            <person name="Kema G."/>
            <person name="Klaubauf S."/>
            <person name="Lapidus A."/>
            <person name="Levasseur A."/>
            <person name="Lindquist E."/>
            <person name="Mehrabi R."/>
            <person name="Ohm R.A."/>
            <person name="Owen T.J."/>
            <person name="Salamov A."/>
            <person name="Schwelm A."/>
            <person name="Schijlen E."/>
            <person name="Sun H."/>
            <person name="van den Burg H.A."/>
            <person name="van Ham R.C.H.J."/>
            <person name="Zhang S."/>
            <person name="Goodwin S.B."/>
            <person name="Grigoriev I.V."/>
            <person name="Collemare J."/>
            <person name="Bradshaw R.E."/>
        </authorList>
    </citation>
    <scope>NUCLEOTIDE SEQUENCE [LARGE SCALE GENOMIC DNA]</scope>
    <source>
        <strain evidence="7">NZE10 / CBS 128990</strain>
    </source>
</reference>
<protein>
    <recommendedName>
        <fullName evidence="4 5">Tyrosinase copper-binding domain-containing protein</fullName>
    </recommendedName>
</protein>
<keyword evidence="7" id="KW-1185">Reference proteome</keyword>
<accession>N1PJJ1</accession>
<dbReference type="PANTHER" id="PTHR11474:SF126">
    <property type="entry name" value="TYROSINASE-LIKE PROTEIN TYR-1-RELATED"/>
    <property type="match status" value="1"/>
</dbReference>
<dbReference type="OrthoDB" id="6132182at2759"/>
<dbReference type="PANTHER" id="PTHR11474">
    <property type="entry name" value="TYROSINASE FAMILY MEMBER"/>
    <property type="match status" value="1"/>
</dbReference>
<keyword evidence="3" id="KW-0732">Signal</keyword>
<dbReference type="Pfam" id="PF00264">
    <property type="entry name" value="Tyrosinase"/>
    <property type="match status" value="1"/>
</dbReference>
<feature type="chain" id="PRO_5004109892" description="Tyrosinase copper-binding domain-containing protein" evidence="3">
    <location>
        <begin position="21"/>
        <end position="329"/>
    </location>
</feature>
<dbReference type="PROSITE" id="PS00498">
    <property type="entry name" value="TYROSINASE_2"/>
    <property type="match status" value="1"/>
</dbReference>
<dbReference type="PRINTS" id="PR00092">
    <property type="entry name" value="TYROSINASE"/>
</dbReference>
<dbReference type="eggNOG" id="ENOG502S31Y">
    <property type="taxonomic scope" value="Eukaryota"/>
</dbReference>
<evidence type="ECO:0000259" key="5">
    <source>
        <dbReference type="PROSITE" id="PS00498"/>
    </source>
</evidence>
<feature type="domain" description="Tyrosinase copper-binding" evidence="4">
    <location>
        <begin position="88"/>
        <end position="105"/>
    </location>
</feature>
<dbReference type="EMBL" id="KB446542">
    <property type="protein sequence ID" value="EME41506.1"/>
    <property type="molecule type" value="Genomic_DNA"/>
</dbReference>
<sequence>MNRLLQLVLSFALLSRPTTASQLEERQFGCAAPLQRRSWTSLSPEAKRAYLDAERCLIDTPAQYGVPGARSVWDELQYSHVRQSNYIHGVGQFLPWHRYYVKAHETLLQRHCGYQGGVPYWLEAASANNITASPVWDADLGVGGDGAGLGGCVTTGRFANLTLVINADSVVGEPYCLRRAINVNDFQNAAQSFIDECFAIPDYWSAMSCYGLSPHWSGHAGTGGIMADAMLAPGDPIFFLHHTNLDRLYLQWQKANPARYAEIGGPNLSPEFNGMNNWPMPGPEVTAYDGDPAGVTTLDHVLWMVGILPNVTVRQVLDPRGGVICADYV</sequence>
<dbReference type="Proteomes" id="UP000016933">
    <property type="component" value="Unassembled WGS sequence"/>
</dbReference>
<evidence type="ECO:0000256" key="1">
    <source>
        <dbReference type="ARBA" id="ARBA00022723"/>
    </source>
</evidence>
<evidence type="ECO:0000313" key="6">
    <source>
        <dbReference type="EMBL" id="EME41506.1"/>
    </source>
</evidence>
<evidence type="ECO:0000313" key="7">
    <source>
        <dbReference type="Proteomes" id="UP000016933"/>
    </source>
</evidence>
<organism evidence="6 7">
    <name type="scientific">Dothistroma septosporum (strain NZE10 / CBS 128990)</name>
    <name type="common">Red band needle blight fungus</name>
    <name type="synonym">Mycosphaerella pini</name>
    <dbReference type="NCBI Taxonomy" id="675120"/>
    <lineage>
        <taxon>Eukaryota</taxon>
        <taxon>Fungi</taxon>
        <taxon>Dikarya</taxon>
        <taxon>Ascomycota</taxon>
        <taxon>Pezizomycotina</taxon>
        <taxon>Dothideomycetes</taxon>
        <taxon>Dothideomycetidae</taxon>
        <taxon>Mycosphaerellales</taxon>
        <taxon>Mycosphaerellaceae</taxon>
        <taxon>Dothistroma</taxon>
    </lineage>
</organism>
<evidence type="ECO:0000256" key="2">
    <source>
        <dbReference type="ARBA" id="ARBA00023008"/>
    </source>
</evidence>
<evidence type="ECO:0000259" key="4">
    <source>
        <dbReference type="PROSITE" id="PS00497"/>
    </source>
</evidence>
<dbReference type="SUPFAM" id="SSF48056">
    <property type="entry name" value="Di-copper centre-containing domain"/>
    <property type="match status" value="1"/>
</dbReference>
<dbReference type="InterPro" id="IPR002227">
    <property type="entry name" value="Tyrosinase_Cu-bd"/>
</dbReference>
<dbReference type="OMA" id="HWATSEM"/>
<dbReference type="GO" id="GO:0046872">
    <property type="term" value="F:metal ion binding"/>
    <property type="evidence" value="ECO:0007669"/>
    <property type="project" value="UniProtKB-KW"/>
</dbReference>
<dbReference type="InterPro" id="IPR008922">
    <property type="entry name" value="Di-copper_centre_dom_sf"/>
</dbReference>
<evidence type="ECO:0000256" key="3">
    <source>
        <dbReference type="SAM" id="SignalP"/>
    </source>
</evidence>
<proteinExistence type="predicted"/>
<dbReference type="STRING" id="675120.N1PJJ1"/>
<feature type="domain" description="Tyrosinase copper-binding" evidence="5">
    <location>
        <begin position="235"/>
        <end position="246"/>
    </location>
</feature>
<keyword evidence="2" id="KW-0186">Copper</keyword>
<reference evidence="6 7" key="2">
    <citation type="journal article" date="2012" name="PLoS Pathog.">
        <title>Diverse lifestyles and strategies of plant pathogenesis encoded in the genomes of eighteen Dothideomycetes fungi.</title>
        <authorList>
            <person name="Ohm R.A."/>
            <person name="Feau N."/>
            <person name="Henrissat B."/>
            <person name="Schoch C.L."/>
            <person name="Horwitz B.A."/>
            <person name="Barry K.W."/>
            <person name="Condon B.J."/>
            <person name="Copeland A.C."/>
            <person name="Dhillon B."/>
            <person name="Glaser F."/>
            <person name="Hesse C.N."/>
            <person name="Kosti I."/>
            <person name="LaButti K."/>
            <person name="Lindquist E.A."/>
            <person name="Lucas S."/>
            <person name="Salamov A.A."/>
            <person name="Bradshaw R.E."/>
            <person name="Ciuffetti L."/>
            <person name="Hamelin R.C."/>
            <person name="Kema G.H.J."/>
            <person name="Lawrence C."/>
            <person name="Scott J.A."/>
            <person name="Spatafora J.W."/>
            <person name="Turgeon B.G."/>
            <person name="de Wit P.J.G.M."/>
            <person name="Zhong S."/>
            <person name="Goodwin S.B."/>
            <person name="Grigoriev I.V."/>
        </authorList>
    </citation>
    <scope>NUCLEOTIDE SEQUENCE [LARGE SCALE GENOMIC DNA]</scope>
    <source>
        <strain evidence="7">NZE10 / CBS 128990</strain>
    </source>
</reference>
<dbReference type="PROSITE" id="PS00497">
    <property type="entry name" value="TYROSINASE_1"/>
    <property type="match status" value="1"/>
</dbReference>
<feature type="signal peptide" evidence="3">
    <location>
        <begin position="1"/>
        <end position="20"/>
    </location>
</feature>
<keyword evidence="1" id="KW-0479">Metal-binding</keyword>
<gene>
    <name evidence="6" type="ORF">DOTSEDRAFT_176689</name>
</gene>
<dbReference type="Gene3D" id="1.10.1280.10">
    <property type="entry name" value="Di-copper center containing domain from catechol oxidase"/>
    <property type="match status" value="1"/>
</dbReference>
<dbReference type="InterPro" id="IPR050316">
    <property type="entry name" value="Tyrosinase/Hemocyanin"/>
</dbReference>
<dbReference type="HOGENOM" id="CLU_035914_2_0_1"/>
<dbReference type="AlphaFoldDB" id="N1PJJ1"/>
<dbReference type="GO" id="GO:0016491">
    <property type="term" value="F:oxidoreductase activity"/>
    <property type="evidence" value="ECO:0007669"/>
    <property type="project" value="InterPro"/>
</dbReference>